<evidence type="ECO:0000256" key="4">
    <source>
        <dbReference type="RuleBase" id="RU004508"/>
    </source>
</evidence>
<name>A0A369IAS9_9BACT</name>
<dbReference type="Gene3D" id="3.90.1150.10">
    <property type="entry name" value="Aspartate Aminotransferase, domain 1"/>
    <property type="match status" value="1"/>
</dbReference>
<evidence type="ECO:0000313" key="5">
    <source>
        <dbReference type="EMBL" id="RDB04314.1"/>
    </source>
</evidence>
<organism evidence="5 6">
    <name type="scientific">Runella aurantiaca</name>
    <dbReference type="NCBI Taxonomy" id="2282308"/>
    <lineage>
        <taxon>Bacteria</taxon>
        <taxon>Pseudomonadati</taxon>
        <taxon>Bacteroidota</taxon>
        <taxon>Cytophagia</taxon>
        <taxon>Cytophagales</taxon>
        <taxon>Spirosomataceae</taxon>
        <taxon>Runella</taxon>
    </lineage>
</organism>
<dbReference type="InterPro" id="IPR015422">
    <property type="entry name" value="PyrdxlP-dep_Trfase_small"/>
</dbReference>
<evidence type="ECO:0000256" key="1">
    <source>
        <dbReference type="ARBA" id="ARBA00037999"/>
    </source>
</evidence>
<protein>
    <recommendedName>
        <fullName evidence="7">DegT/DnrJ/EryC1/StrS aminotransferase family protein</fullName>
    </recommendedName>
</protein>
<keyword evidence="3 4" id="KW-0663">Pyridoxal phosphate</keyword>
<evidence type="ECO:0000313" key="6">
    <source>
        <dbReference type="Proteomes" id="UP000253141"/>
    </source>
</evidence>
<dbReference type="EMBL" id="QPIW01000017">
    <property type="protein sequence ID" value="RDB04314.1"/>
    <property type="molecule type" value="Genomic_DNA"/>
</dbReference>
<gene>
    <name evidence="5" type="ORF">DVG78_19145</name>
</gene>
<dbReference type="AlphaFoldDB" id="A0A369IAS9"/>
<evidence type="ECO:0000256" key="2">
    <source>
        <dbReference type="PIRSR" id="PIRSR000390-1"/>
    </source>
</evidence>
<dbReference type="GO" id="GO:0030170">
    <property type="term" value="F:pyridoxal phosphate binding"/>
    <property type="evidence" value="ECO:0007669"/>
    <property type="project" value="TreeGrafter"/>
</dbReference>
<dbReference type="InterPro" id="IPR015421">
    <property type="entry name" value="PyrdxlP-dep_Trfase_major"/>
</dbReference>
<comment type="similarity">
    <text evidence="1 4">Belongs to the DegT/DnrJ/EryC1 family.</text>
</comment>
<sequence>MEGFEKVIIPRFKYAYSLKDVFLGVKNVFRDEKVSVPVFQALFPEAKIHLTESAASGIKYALEGFGLKKNARIGVQPYTCSSVLGAIAAAGFTPFFIDINQNLSLNIEALKSKVAEIDALIVTHTFGFLADIAEIKAIAPHLPVIEDCAHALFSQYKHRFVGTFFDAAVFSFGNGKFPSLGGGGMLVVNNPALNERIRERLSTLPRPTLWQELKQIVKSYAKAVMYAPLPQWMMNKILSERYLNNRNKTIISRGNQEFNIFKSIELSLPTKLEEAQKNAVVQNENGNYLAQMLRGKYEFLTPYQNKVNYFAFVLIEEERNRLSRYLKERGIMSGKHFQHALAWAMAYGYAPGSCPVFEKQVNQVLTIPCNYGLSKRELDQITHCLLEFRKLNPQ</sequence>
<dbReference type="PANTHER" id="PTHR30244">
    <property type="entry name" value="TRANSAMINASE"/>
    <property type="match status" value="1"/>
</dbReference>
<evidence type="ECO:0008006" key="7">
    <source>
        <dbReference type="Google" id="ProtNLM"/>
    </source>
</evidence>
<accession>A0A369IAS9</accession>
<dbReference type="PIRSF" id="PIRSF000390">
    <property type="entry name" value="PLP_StrS"/>
    <property type="match status" value="1"/>
</dbReference>
<dbReference type="Proteomes" id="UP000253141">
    <property type="component" value="Unassembled WGS sequence"/>
</dbReference>
<dbReference type="GO" id="GO:0008483">
    <property type="term" value="F:transaminase activity"/>
    <property type="evidence" value="ECO:0007669"/>
    <property type="project" value="TreeGrafter"/>
</dbReference>
<comment type="caution">
    <text evidence="5">The sequence shown here is derived from an EMBL/GenBank/DDBJ whole genome shotgun (WGS) entry which is preliminary data.</text>
</comment>
<feature type="modified residue" description="N6-(pyridoxal phosphate)lysine" evidence="3">
    <location>
        <position position="176"/>
    </location>
</feature>
<dbReference type="InterPro" id="IPR000653">
    <property type="entry name" value="DegT/StrS_aminotransferase"/>
</dbReference>
<dbReference type="GO" id="GO:0000271">
    <property type="term" value="P:polysaccharide biosynthetic process"/>
    <property type="evidence" value="ECO:0007669"/>
    <property type="project" value="TreeGrafter"/>
</dbReference>
<dbReference type="Gene3D" id="3.40.640.10">
    <property type="entry name" value="Type I PLP-dependent aspartate aminotransferase-like (Major domain)"/>
    <property type="match status" value="1"/>
</dbReference>
<dbReference type="PANTHER" id="PTHR30244:SF34">
    <property type="entry name" value="DTDP-4-AMINO-4,6-DIDEOXYGALACTOSE TRANSAMINASE"/>
    <property type="match status" value="1"/>
</dbReference>
<reference evidence="5 6" key="1">
    <citation type="submission" date="2018-07" db="EMBL/GenBank/DDBJ databases">
        <title>Genome analysis of Runella aurantiaca.</title>
        <authorList>
            <person name="Yang X."/>
        </authorList>
    </citation>
    <scope>NUCLEOTIDE SEQUENCE [LARGE SCALE GENOMIC DNA]</scope>
    <source>
        <strain evidence="5 6">YX9</strain>
    </source>
</reference>
<evidence type="ECO:0000256" key="3">
    <source>
        <dbReference type="PIRSR" id="PIRSR000390-2"/>
    </source>
</evidence>
<proteinExistence type="inferred from homology"/>
<dbReference type="SUPFAM" id="SSF53383">
    <property type="entry name" value="PLP-dependent transferases"/>
    <property type="match status" value="1"/>
</dbReference>
<keyword evidence="6" id="KW-1185">Reference proteome</keyword>
<dbReference type="InterPro" id="IPR015424">
    <property type="entry name" value="PyrdxlP-dep_Trfase"/>
</dbReference>
<feature type="active site" description="Proton acceptor" evidence="2">
    <location>
        <position position="176"/>
    </location>
</feature>
<dbReference type="Pfam" id="PF01041">
    <property type="entry name" value="DegT_DnrJ_EryC1"/>
    <property type="match status" value="2"/>
</dbReference>